<reference evidence="1" key="2">
    <citation type="submission" date="2022-09" db="EMBL/GenBank/DDBJ databases">
        <authorList>
            <person name="Sun Q."/>
            <person name="Ohkuma M."/>
        </authorList>
    </citation>
    <scope>NUCLEOTIDE SEQUENCE</scope>
    <source>
        <strain evidence="1">JCM 3093</strain>
    </source>
</reference>
<sequence length="62" mass="6195">MRLRVGITTVIAGQSFTAGPFLELGKLMGTREVMEAGAVRALSGPPGTGSGPEGGSPVVVLI</sequence>
<gene>
    <name evidence="1" type="ORF">GCM10010126_10540</name>
</gene>
<evidence type="ECO:0000313" key="1">
    <source>
        <dbReference type="EMBL" id="GGK52881.1"/>
    </source>
</evidence>
<accession>A0AA37F2L8</accession>
<dbReference type="AlphaFoldDB" id="A0AA37F2L8"/>
<dbReference type="Proteomes" id="UP000627984">
    <property type="component" value="Unassembled WGS sequence"/>
</dbReference>
<name>A0AA37F2L8_9ACTN</name>
<organism evidence="1 2">
    <name type="scientific">Planomonospora parontospora</name>
    <dbReference type="NCBI Taxonomy" id="58119"/>
    <lineage>
        <taxon>Bacteria</taxon>
        <taxon>Bacillati</taxon>
        <taxon>Actinomycetota</taxon>
        <taxon>Actinomycetes</taxon>
        <taxon>Streptosporangiales</taxon>
        <taxon>Streptosporangiaceae</taxon>
        <taxon>Planomonospora</taxon>
    </lineage>
</organism>
<proteinExistence type="predicted"/>
<reference evidence="1" key="1">
    <citation type="journal article" date="2014" name="Int. J. Syst. Evol. Microbiol.">
        <title>Complete genome sequence of Corynebacterium casei LMG S-19264T (=DSM 44701T), isolated from a smear-ripened cheese.</title>
        <authorList>
            <consortium name="US DOE Joint Genome Institute (JGI-PGF)"/>
            <person name="Walter F."/>
            <person name="Albersmeier A."/>
            <person name="Kalinowski J."/>
            <person name="Ruckert C."/>
        </authorList>
    </citation>
    <scope>NUCLEOTIDE SEQUENCE</scope>
    <source>
        <strain evidence="1">JCM 3093</strain>
    </source>
</reference>
<protein>
    <submittedName>
        <fullName evidence="1">Uncharacterized protein</fullName>
    </submittedName>
</protein>
<comment type="caution">
    <text evidence="1">The sequence shown here is derived from an EMBL/GenBank/DDBJ whole genome shotgun (WGS) entry which is preliminary data.</text>
</comment>
<dbReference type="EMBL" id="BMQD01000002">
    <property type="protein sequence ID" value="GGK52881.1"/>
    <property type="molecule type" value="Genomic_DNA"/>
</dbReference>
<evidence type="ECO:0000313" key="2">
    <source>
        <dbReference type="Proteomes" id="UP000627984"/>
    </source>
</evidence>